<sequence>MNEVNKTFENPERHIHVKYYNKNSPYYIEDMTKAERDIASHQEYSYLRNNKLSSYNSNDAVLRDRAPVFFDVEIAERKAYNREKVNEQFKQLLQLRGIEIEKDEKLTFTIDPYRYKVTVNGTEDESLKKKIEEVLETAENSRELFYHIVSSLSADSSQYSTDKSMKQAVIRAVSDATGYYLNELNVVDGRFVTEKGEDVFEIFEKSIKEDSSIPEFSKGYIITGYKEDMDELAQRGIDNVGDLVLSIEYENGSFYDIAQSENFGTGKTDWIEQMQKAKIIEYEKNKRTEEQDTEIINSDKFTYKEVQNKLIKEILEITGYDLNNLERKDGRFLTGEKEDIFEIYKKELLVEHLIKELEESKIDYYGEMLKRFAKEDNFFIGKDEEKTISLEKDTWIDNKSASFLNNDIYG</sequence>
<evidence type="ECO:0000313" key="2">
    <source>
        <dbReference type="Proteomes" id="UP000289718"/>
    </source>
</evidence>
<proteinExistence type="predicted"/>
<dbReference type="EMBL" id="NXIE01000007">
    <property type="protein sequence ID" value="RXK11564.1"/>
    <property type="molecule type" value="Genomic_DNA"/>
</dbReference>
<accession>A0A4Q1AQA7</accession>
<dbReference type="AlphaFoldDB" id="A0A4Q1AQA7"/>
<dbReference type="OrthoDB" id="2056069at2"/>
<dbReference type="InterPro" id="IPR032617">
    <property type="entry name" value="DUF4885"/>
</dbReference>
<dbReference type="Proteomes" id="UP000289718">
    <property type="component" value="Unassembled WGS sequence"/>
</dbReference>
<gene>
    <name evidence="1" type="ORF">CP965_13570</name>
</gene>
<protein>
    <recommendedName>
        <fullName evidence="3">DUF4885 domain-containing protein</fullName>
    </recommendedName>
</protein>
<dbReference type="Pfam" id="PF16226">
    <property type="entry name" value="DUF4885"/>
    <property type="match status" value="2"/>
</dbReference>
<organism evidence="1 2">
    <name type="scientific">Halarcobacter mediterraneus</name>
    <dbReference type="NCBI Taxonomy" id="2023153"/>
    <lineage>
        <taxon>Bacteria</taxon>
        <taxon>Pseudomonadati</taxon>
        <taxon>Campylobacterota</taxon>
        <taxon>Epsilonproteobacteria</taxon>
        <taxon>Campylobacterales</taxon>
        <taxon>Arcobacteraceae</taxon>
        <taxon>Halarcobacter</taxon>
    </lineage>
</organism>
<keyword evidence="2" id="KW-1185">Reference proteome</keyword>
<reference evidence="1 2" key="1">
    <citation type="submission" date="2017-09" db="EMBL/GenBank/DDBJ databases">
        <title>Genomics of the genus Arcobacter.</title>
        <authorList>
            <person name="Perez-Cataluna A."/>
            <person name="Figueras M.J."/>
            <person name="Salas-Masso N."/>
        </authorList>
    </citation>
    <scope>NUCLEOTIDE SEQUENCE [LARGE SCALE GENOMIC DNA]</scope>
    <source>
        <strain evidence="1 2">F156-34</strain>
    </source>
</reference>
<name>A0A4Q1AQA7_9BACT</name>
<comment type="caution">
    <text evidence="1">The sequence shown here is derived from an EMBL/GenBank/DDBJ whole genome shotgun (WGS) entry which is preliminary data.</text>
</comment>
<evidence type="ECO:0000313" key="1">
    <source>
        <dbReference type="EMBL" id="RXK11564.1"/>
    </source>
</evidence>
<dbReference type="RefSeq" id="WP_129062655.1">
    <property type="nucleotide sequence ID" value="NZ_NXIE01000007.1"/>
</dbReference>
<evidence type="ECO:0008006" key="3">
    <source>
        <dbReference type="Google" id="ProtNLM"/>
    </source>
</evidence>